<gene>
    <name evidence="2" type="ORF">HJG63_009339</name>
</gene>
<evidence type="ECO:0000313" key="3">
    <source>
        <dbReference type="Proteomes" id="UP000593571"/>
    </source>
</evidence>
<dbReference type="AlphaFoldDB" id="A0A7J8C2E1"/>
<accession>A0A7J8C2E1</accession>
<keyword evidence="3" id="KW-1185">Reference proteome</keyword>
<keyword evidence="1" id="KW-1133">Transmembrane helix</keyword>
<feature type="transmembrane region" description="Helical" evidence="1">
    <location>
        <begin position="12"/>
        <end position="35"/>
    </location>
</feature>
<protein>
    <submittedName>
        <fullName evidence="2">Uncharacterized protein</fullName>
    </submittedName>
</protein>
<organism evidence="2 3">
    <name type="scientific">Rousettus aegyptiacus</name>
    <name type="common">Egyptian fruit bat</name>
    <name type="synonym">Pteropus aegyptiacus</name>
    <dbReference type="NCBI Taxonomy" id="9407"/>
    <lineage>
        <taxon>Eukaryota</taxon>
        <taxon>Metazoa</taxon>
        <taxon>Chordata</taxon>
        <taxon>Craniata</taxon>
        <taxon>Vertebrata</taxon>
        <taxon>Euteleostomi</taxon>
        <taxon>Mammalia</taxon>
        <taxon>Eutheria</taxon>
        <taxon>Laurasiatheria</taxon>
        <taxon>Chiroptera</taxon>
        <taxon>Yinpterochiroptera</taxon>
        <taxon>Pteropodoidea</taxon>
        <taxon>Pteropodidae</taxon>
        <taxon>Rousettinae</taxon>
        <taxon>Rousettus</taxon>
    </lineage>
</organism>
<name>A0A7J8C2E1_ROUAE</name>
<evidence type="ECO:0000313" key="2">
    <source>
        <dbReference type="EMBL" id="KAF6405016.1"/>
    </source>
</evidence>
<evidence type="ECO:0000256" key="1">
    <source>
        <dbReference type="SAM" id="Phobius"/>
    </source>
</evidence>
<proteinExistence type="predicted"/>
<comment type="caution">
    <text evidence="2">The sequence shown here is derived from an EMBL/GenBank/DDBJ whole genome shotgun (WGS) entry which is preliminary data.</text>
</comment>
<dbReference type="EMBL" id="JACASE010000015">
    <property type="protein sequence ID" value="KAF6405016.1"/>
    <property type="molecule type" value="Genomic_DNA"/>
</dbReference>
<dbReference type="Proteomes" id="UP000593571">
    <property type="component" value="Unassembled WGS sequence"/>
</dbReference>
<reference evidence="2 3" key="1">
    <citation type="journal article" date="2020" name="Nature">
        <title>Six reference-quality genomes reveal evolution of bat adaptations.</title>
        <authorList>
            <person name="Jebb D."/>
            <person name="Huang Z."/>
            <person name="Pippel M."/>
            <person name="Hughes G.M."/>
            <person name="Lavrichenko K."/>
            <person name="Devanna P."/>
            <person name="Winkler S."/>
            <person name="Jermiin L.S."/>
            <person name="Skirmuntt E.C."/>
            <person name="Katzourakis A."/>
            <person name="Burkitt-Gray L."/>
            <person name="Ray D.A."/>
            <person name="Sullivan K.A.M."/>
            <person name="Roscito J.G."/>
            <person name="Kirilenko B.M."/>
            <person name="Davalos L.M."/>
            <person name="Corthals A.P."/>
            <person name="Power M.L."/>
            <person name="Jones G."/>
            <person name="Ransome R.D."/>
            <person name="Dechmann D.K.N."/>
            <person name="Locatelli A.G."/>
            <person name="Puechmaille S.J."/>
            <person name="Fedrigo O."/>
            <person name="Jarvis E.D."/>
            <person name="Hiller M."/>
            <person name="Vernes S.C."/>
            <person name="Myers E.W."/>
            <person name="Teeling E.C."/>
        </authorList>
    </citation>
    <scope>NUCLEOTIDE SEQUENCE [LARGE SCALE GENOMIC DNA]</scope>
    <source>
        <strain evidence="2">MRouAeg1</strain>
        <tissue evidence="2">Muscle</tissue>
    </source>
</reference>
<sequence>MPYDSLMLLDLSFLILLNLFPAVLVIAVRSAFVLAIYKAMILNHGCILEQSGFFVCLFVCLFLRKIHVFQLYPRLVKSQFLGVRSGHKYFLISMGKQVENVEVVLSAMKKKQGNRRGRATRVGQQCLREQITLKVRSQTRVGSETEW</sequence>
<feature type="transmembrane region" description="Helical" evidence="1">
    <location>
        <begin position="41"/>
        <end position="63"/>
    </location>
</feature>
<keyword evidence="1" id="KW-0472">Membrane</keyword>
<keyword evidence="1" id="KW-0812">Transmembrane</keyword>